<protein>
    <recommendedName>
        <fullName evidence="2">YbhB/YbcL family Raf kinase inhibitor-like protein</fullName>
    </recommendedName>
</protein>
<evidence type="ECO:0000313" key="1">
    <source>
        <dbReference type="EMBL" id="SVB50403.1"/>
    </source>
</evidence>
<organism evidence="1">
    <name type="scientific">marine metagenome</name>
    <dbReference type="NCBI Taxonomy" id="408172"/>
    <lineage>
        <taxon>unclassified sequences</taxon>
        <taxon>metagenomes</taxon>
        <taxon>ecological metagenomes</taxon>
    </lineage>
</organism>
<name>A0A382EKH1_9ZZZZ</name>
<dbReference type="PANTHER" id="PTHR30289">
    <property type="entry name" value="UNCHARACTERIZED PROTEIN YBCL-RELATED"/>
    <property type="match status" value="1"/>
</dbReference>
<dbReference type="InterPro" id="IPR008914">
    <property type="entry name" value="PEBP"/>
</dbReference>
<dbReference type="InterPro" id="IPR036610">
    <property type="entry name" value="PEBP-like_sf"/>
</dbReference>
<dbReference type="PANTHER" id="PTHR30289:SF1">
    <property type="entry name" value="PEBP (PHOSPHATIDYLETHANOLAMINE-BINDING PROTEIN) FAMILY PROTEIN"/>
    <property type="match status" value="1"/>
</dbReference>
<dbReference type="AlphaFoldDB" id="A0A382EKH1"/>
<evidence type="ECO:0008006" key="2">
    <source>
        <dbReference type="Google" id="ProtNLM"/>
    </source>
</evidence>
<dbReference type="InterPro" id="IPR005247">
    <property type="entry name" value="YbhB_YbcL/LppC-like"/>
</dbReference>
<dbReference type="NCBIfam" id="TIGR00481">
    <property type="entry name" value="YbhB/YbcL family Raf kinase inhibitor-like protein"/>
    <property type="match status" value="1"/>
</dbReference>
<dbReference type="SUPFAM" id="SSF49777">
    <property type="entry name" value="PEBP-like"/>
    <property type="match status" value="1"/>
</dbReference>
<accession>A0A382EKH1</accession>
<proteinExistence type="predicted"/>
<dbReference type="Gene3D" id="3.90.280.10">
    <property type="entry name" value="PEBP-like"/>
    <property type="match status" value="1"/>
</dbReference>
<sequence length="158" mass="17412">MGFALSNMQLTSEAFETGGTIPSKYTGEGTDVSPPLMWSAVPESAASFAIICHDPDAPLVTRDQYGFVHWVLYNISGSASGLDEGSGDYTRGKNDFGEEVYRGPMPPESHGDHHYFFWLMALDAELDLEPGLRMTELMQRAESNVIAMNRLVGVYRRG</sequence>
<dbReference type="CDD" id="cd00865">
    <property type="entry name" value="PEBP_bact_arch"/>
    <property type="match status" value="1"/>
</dbReference>
<reference evidence="1" key="1">
    <citation type="submission" date="2018-05" db="EMBL/GenBank/DDBJ databases">
        <authorList>
            <person name="Lanie J.A."/>
            <person name="Ng W.-L."/>
            <person name="Kazmierczak K.M."/>
            <person name="Andrzejewski T.M."/>
            <person name="Davidsen T.M."/>
            <person name="Wayne K.J."/>
            <person name="Tettelin H."/>
            <person name="Glass J.I."/>
            <person name="Rusch D."/>
            <person name="Podicherti R."/>
            <person name="Tsui H.-C.T."/>
            <person name="Winkler M.E."/>
        </authorList>
    </citation>
    <scope>NUCLEOTIDE SEQUENCE</scope>
</reference>
<dbReference type="Pfam" id="PF01161">
    <property type="entry name" value="PBP"/>
    <property type="match status" value="1"/>
</dbReference>
<dbReference type="EMBL" id="UINC01044659">
    <property type="protein sequence ID" value="SVB50403.1"/>
    <property type="molecule type" value="Genomic_DNA"/>
</dbReference>
<gene>
    <name evidence="1" type="ORF">METZ01_LOCUS203257</name>
</gene>